<evidence type="ECO:0000313" key="4">
    <source>
        <dbReference type="EMBL" id="KAF2133882.1"/>
    </source>
</evidence>
<gene>
    <name evidence="4" type="ORF">P153DRAFT_362922</name>
</gene>
<dbReference type="Gene3D" id="3.40.50.1820">
    <property type="entry name" value="alpha/beta hydrolase"/>
    <property type="match status" value="1"/>
</dbReference>
<dbReference type="PANTHER" id="PTHR33630:SF13">
    <property type="entry name" value="ACETYLXYLAN ESTERASE"/>
    <property type="match status" value="1"/>
</dbReference>
<name>A0A6A6APG3_9PLEO</name>
<feature type="signal peptide" evidence="3">
    <location>
        <begin position="1"/>
        <end position="18"/>
    </location>
</feature>
<dbReference type="InterPro" id="IPR000675">
    <property type="entry name" value="Cutinase/axe"/>
</dbReference>
<keyword evidence="5" id="KW-1185">Reference proteome</keyword>
<keyword evidence="2" id="KW-1015">Disulfide bond</keyword>
<keyword evidence="3" id="KW-0732">Signal</keyword>
<evidence type="ECO:0000313" key="5">
    <source>
        <dbReference type="Proteomes" id="UP000799771"/>
    </source>
</evidence>
<dbReference type="OrthoDB" id="2586582at2759"/>
<evidence type="ECO:0000256" key="1">
    <source>
        <dbReference type="ARBA" id="ARBA00022801"/>
    </source>
</evidence>
<organism evidence="4 5">
    <name type="scientific">Dothidotthia symphoricarpi CBS 119687</name>
    <dbReference type="NCBI Taxonomy" id="1392245"/>
    <lineage>
        <taxon>Eukaryota</taxon>
        <taxon>Fungi</taxon>
        <taxon>Dikarya</taxon>
        <taxon>Ascomycota</taxon>
        <taxon>Pezizomycotina</taxon>
        <taxon>Dothideomycetes</taxon>
        <taxon>Pleosporomycetidae</taxon>
        <taxon>Pleosporales</taxon>
        <taxon>Dothidotthiaceae</taxon>
        <taxon>Dothidotthia</taxon>
    </lineage>
</organism>
<dbReference type="SMART" id="SM01110">
    <property type="entry name" value="Cutinase"/>
    <property type="match status" value="1"/>
</dbReference>
<dbReference type="Proteomes" id="UP000799771">
    <property type="component" value="Unassembled WGS sequence"/>
</dbReference>
<dbReference type="EMBL" id="ML977498">
    <property type="protein sequence ID" value="KAF2133882.1"/>
    <property type="molecule type" value="Genomic_DNA"/>
</dbReference>
<feature type="chain" id="PRO_5025383231" evidence="3">
    <location>
        <begin position="19"/>
        <end position="293"/>
    </location>
</feature>
<sequence>MILQAAALALLCASSASAVCTKLSNCPQNEVLRTSDCQMYHHFLLRGSMSPYPGHVIETVAKVCSALNTPENPSACGYEDIEYAALNGGEKWCLSAHEGAINGAAQMRNYTSRCPESHLIVMGFSQGGSVALDILGGGGGPLWKCTQKNNTGMEIGSAPGSRVAAALAWGPTRRSANQTWTVGGGNVSDGAAPRTASQLAGLQPYADAGVLREYCQTGDPICASHTKNPNMANHLNYFDRYTDEAAQWVIALARKANEKAKNDSASGAGGMLKKGIAHPVGNVFIAAVVVLAL</sequence>
<evidence type="ECO:0000256" key="2">
    <source>
        <dbReference type="ARBA" id="ARBA00023157"/>
    </source>
</evidence>
<dbReference type="PANTHER" id="PTHR33630">
    <property type="entry name" value="CUTINASE RV1984C-RELATED-RELATED"/>
    <property type="match status" value="1"/>
</dbReference>
<keyword evidence="1" id="KW-0378">Hydrolase</keyword>
<dbReference type="InterPro" id="IPR029058">
    <property type="entry name" value="AB_hydrolase_fold"/>
</dbReference>
<reference evidence="4" key="1">
    <citation type="journal article" date="2020" name="Stud. Mycol.">
        <title>101 Dothideomycetes genomes: a test case for predicting lifestyles and emergence of pathogens.</title>
        <authorList>
            <person name="Haridas S."/>
            <person name="Albert R."/>
            <person name="Binder M."/>
            <person name="Bloem J."/>
            <person name="Labutti K."/>
            <person name="Salamov A."/>
            <person name="Andreopoulos B."/>
            <person name="Baker S."/>
            <person name="Barry K."/>
            <person name="Bills G."/>
            <person name="Bluhm B."/>
            <person name="Cannon C."/>
            <person name="Castanera R."/>
            <person name="Culley D."/>
            <person name="Daum C."/>
            <person name="Ezra D."/>
            <person name="Gonzalez J."/>
            <person name="Henrissat B."/>
            <person name="Kuo A."/>
            <person name="Liang C."/>
            <person name="Lipzen A."/>
            <person name="Lutzoni F."/>
            <person name="Magnuson J."/>
            <person name="Mondo S."/>
            <person name="Nolan M."/>
            <person name="Ohm R."/>
            <person name="Pangilinan J."/>
            <person name="Park H.-J."/>
            <person name="Ramirez L."/>
            <person name="Alfaro M."/>
            <person name="Sun H."/>
            <person name="Tritt A."/>
            <person name="Yoshinaga Y."/>
            <person name="Zwiers L.-H."/>
            <person name="Turgeon B."/>
            <person name="Goodwin S."/>
            <person name="Spatafora J."/>
            <person name="Crous P."/>
            <person name="Grigoriev I."/>
        </authorList>
    </citation>
    <scope>NUCLEOTIDE SEQUENCE</scope>
    <source>
        <strain evidence="4">CBS 119687</strain>
    </source>
</reference>
<dbReference type="RefSeq" id="XP_033528269.1">
    <property type="nucleotide sequence ID" value="XM_033667253.1"/>
</dbReference>
<dbReference type="GeneID" id="54407685"/>
<dbReference type="AlphaFoldDB" id="A0A6A6APG3"/>
<dbReference type="SUPFAM" id="SSF53474">
    <property type="entry name" value="alpha/beta-Hydrolases"/>
    <property type="match status" value="1"/>
</dbReference>
<evidence type="ECO:0000256" key="3">
    <source>
        <dbReference type="SAM" id="SignalP"/>
    </source>
</evidence>
<accession>A0A6A6APG3</accession>
<dbReference type="Pfam" id="PF01083">
    <property type="entry name" value="Cutinase"/>
    <property type="match status" value="1"/>
</dbReference>
<proteinExistence type="predicted"/>
<protein>
    <submittedName>
        <fullName evidence="4">Carbohydrate esterase family 5 protein</fullName>
    </submittedName>
</protein>
<dbReference type="GO" id="GO:0052689">
    <property type="term" value="F:carboxylic ester hydrolase activity"/>
    <property type="evidence" value="ECO:0007669"/>
    <property type="project" value="UniProtKB-ARBA"/>
</dbReference>